<evidence type="ECO:0000256" key="5">
    <source>
        <dbReference type="ARBA" id="ARBA00022737"/>
    </source>
</evidence>
<dbReference type="CDD" id="cd09418">
    <property type="entry name" value="LIM2_Prickle"/>
    <property type="match status" value="1"/>
</dbReference>
<dbReference type="GO" id="GO:0012505">
    <property type="term" value="C:endomembrane system"/>
    <property type="evidence" value="ECO:0007669"/>
    <property type="project" value="UniProtKB-SubCell"/>
</dbReference>
<keyword evidence="10" id="KW-0636">Prenylation</keyword>
<keyword evidence="6 11" id="KW-0862">Zinc</keyword>
<feature type="region of interest" description="Disordered" evidence="12">
    <location>
        <begin position="313"/>
        <end position="342"/>
    </location>
</feature>
<feature type="compositionally biased region" description="Basic residues" evidence="12">
    <location>
        <begin position="670"/>
        <end position="680"/>
    </location>
</feature>
<evidence type="ECO:0000256" key="4">
    <source>
        <dbReference type="ARBA" id="ARBA00022723"/>
    </source>
</evidence>
<keyword evidence="4 11" id="KW-0479">Metal-binding</keyword>
<dbReference type="SMART" id="SM00132">
    <property type="entry name" value="LIM"/>
    <property type="match status" value="3"/>
</dbReference>
<evidence type="ECO:0000256" key="10">
    <source>
        <dbReference type="ARBA" id="ARBA00023289"/>
    </source>
</evidence>
<evidence type="ECO:0000256" key="1">
    <source>
        <dbReference type="ARBA" id="ARBA00004308"/>
    </source>
</evidence>
<dbReference type="GO" id="GO:0008270">
    <property type="term" value="F:zinc ion binding"/>
    <property type="evidence" value="ECO:0007669"/>
    <property type="project" value="InterPro"/>
</dbReference>
<reference evidence="15 16" key="1">
    <citation type="submission" date="2019-09" db="EMBL/GenBank/DDBJ databases">
        <title>Bird 10,000 Genomes (B10K) Project - Family phase.</title>
        <authorList>
            <person name="Zhang G."/>
        </authorList>
    </citation>
    <scope>NUCLEOTIDE SEQUENCE [LARGE SCALE GENOMIC DNA]</scope>
    <source>
        <strain evidence="15">B10K-DU-001-78</strain>
        <tissue evidence="15">Muscle</tissue>
    </source>
</reference>
<dbReference type="Gene3D" id="2.10.110.10">
    <property type="entry name" value="Cysteine Rich Protein"/>
    <property type="match status" value="3"/>
</dbReference>
<dbReference type="PANTHER" id="PTHR24211:SF15">
    <property type="entry name" value="PRICKLE-LIKE PROTEIN 1"/>
    <property type="match status" value="1"/>
</dbReference>
<gene>
    <name evidence="15" type="primary">Prickle1</name>
    <name evidence="15" type="ORF">INDMAC_R13509</name>
</gene>
<keyword evidence="16" id="KW-1185">Reference proteome</keyword>
<feature type="domain" description="PET" evidence="14">
    <location>
        <begin position="14"/>
        <end position="122"/>
    </location>
</feature>
<dbReference type="InterPro" id="IPR010442">
    <property type="entry name" value="PET_domain"/>
</dbReference>
<comment type="similarity">
    <text evidence="2">Belongs to the prickle / espinas / testin family.</text>
</comment>
<dbReference type="FunFam" id="2.10.110.10:FF:000035">
    <property type="entry name" value="prickle-like protein 2 isoform X1"/>
    <property type="match status" value="1"/>
</dbReference>
<name>A0A7L1GB12_9PICI</name>
<dbReference type="InterPro" id="IPR033727">
    <property type="entry name" value="LIM3_prickle"/>
</dbReference>
<evidence type="ECO:0000256" key="7">
    <source>
        <dbReference type="ARBA" id="ARBA00023038"/>
    </source>
</evidence>
<dbReference type="InterPro" id="IPR001781">
    <property type="entry name" value="Znf_LIM"/>
</dbReference>
<dbReference type="InterPro" id="IPR033726">
    <property type="entry name" value="LIM2_prickle"/>
</dbReference>
<evidence type="ECO:0000256" key="2">
    <source>
        <dbReference type="ARBA" id="ARBA00008268"/>
    </source>
</evidence>
<evidence type="ECO:0000256" key="9">
    <source>
        <dbReference type="ARBA" id="ARBA00023288"/>
    </source>
</evidence>
<dbReference type="PROSITE" id="PS50023">
    <property type="entry name" value="LIM_DOMAIN_2"/>
    <property type="match status" value="2"/>
</dbReference>
<evidence type="ECO:0000256" key="6">
    <source>
        <dbReference type="ARBA" id="ARBA00022833"/>
    </source>
</evidence>
<keyword evidence="7 11" id="KW-0440">LIM domain</keyword>
<dbReference type="CDD" id="cd09483">
    <property type="entry name" value="LIM1_Prickle_1"/>
    <property type="match status" value="1"/>
</dbReference>
<feature type="domain" description="LIM zinc-binding" evidence="13">
    <location>
        <begin position="124"/>
        <end position="188"/>
    </location>
</feature>
<comment type="subcellular location">
    <subcellularLocation>
        <location evidence="1">Endomembrane system</location>
    </subcellularLocation>
</comment>
<proteinExistence type="inferred from homology"/>
<evidence type="ECO:0000256" key="8">
    <source>
        <dbReference type="ARBA" id="ARBA00023136"/>
    </source>
</evidence>
<feature type="compositionally biased region" description="Basic residues" evidence="12">
    <location>
        <begin position="810"/>
        <end position="826"/>
    </location>
</feature>
<evidence type="ECO:0000313" key="16">
    <source>
        <dbReference type="Proteomes" id="UP000557230"/>
    </source>
</evidence>
<evidence type="ECO:0000259" key="14">
    <source>
        <dbReference type="PROSITE" id="PS51303"/>
    </source>
</evidence>
<comment type="caution">
    <text evidence="15">The sequence shown here is derived from an EMBL/GenBank/DDBJ whole genome shotgun (WGS) entry which is preliminary data.</text>
</comment>
<dbReference type="Pfam" id="PF06297">
    <property type="entry name" value="PET"/>
    <property type="match status" value="1"/>
</dbReference>
<dbReference type="InterPro" id="IPR033723">
    <property type="entry name" value="PET_prickle"/>
</dbReference>
<feature type="non-terminal residue" evidence="15">
    <location>
        <position position="1"/>
    </location>
</feature>
<dbReference type="FunFam" id="2.10.110.10:FF:000005">
    <property type="entry name" value="Testin isoform 1"/>
    <property type="match status" value="1"/>
</dbReference>
<evidence type="ECO:0000259" key="13">
    <source>
        <dbReference type="PROSITE" id="PS50023"/>
    </source>
</evidence>
<dbReference type="PROSITE" id="PS51303">
    <property type="entry name" value="PET"/>
    <property type="match status" value="1"/>
</dbReference>
<keyword evidence="8" id="KW-0472">Membrane</keyword>
<keyword evidence="9" id="KW-0449">Lipoprotein</keyword>
<keyword evidence="3" id="KW-0488">Methylation</keyword>
<dbReference type="EMBL" id="VXBD01004856">
    <property type="protein sequence ID" value="NXN10426.1"/>
    <property type="molecule type" value="Genomic_DNA"/>
</dbReference>
<dbReference type="OrthoDB" id="10069167at2759"/>
<sequence>MPLEMEAKANNLVFGCQRSSTSDDDSGCALEEYAWVPPGLRPEQVQLYFACLPEEKVPYVNSPGEKHRIKQLLYQLPPHDNEVRYCQSLSEEEKKELQMFSSQRKKEALGRGTIKLLSRAVMHAVCEQCGTKVNGGEVAVFASRAGPGVCWHPSCFVCFTCNELLVDLIYFYQDGKIHCGRHHAELLKPRCSACDEIIFADECTEAEGRHWHMKHFCCLECETILGGQRYIMKDGRPFCCNCFESLYAEYCETCGEHIGVDHAQMTYDGQHWHATETCFSCAQCKTSLLGCPFLPKQGQIYCSKTCSLGEDVHASDSSDSAFQSARSRDSRRSVRMGKSSRSADQCRQSLLLSPALNYKFPGLAGNADDTLSRKMDDLSLSREEASFVNEDFWKGRVEHEMPEDPEEWAEHEDYMTQLLLKFGDKSLFQQPAEVDIRSNEHWISDSMVKNKLDLKKNNPSLASKKYQSDMYWAQSQDGLGDSAYGSHPGPASSRKIQELDMEHRASEYKHDQAPWYGGSLECLSDLKQQEQSVRDSMDSLALSNITGASMDGEGKPRPSLYSLQTFQELEAEDCEKLSNMGTLNSSMLHRSTESLKSLSSELCQEKVLPEEKPVHMPVLRRSKSQSRPQQVKFSDDVIDNGSYENVEIRQPPMSERTRRRVYHFEDRGNRPSHHRRRSRKSRSDNALNLATERCSPRDRFRYYSPQDHEKFIRNRSSREIQAYIQNAELYGQYAHTRSDYALRNQVVDKFFGLYGEEDDSWCSTSSSSSDSEEEGYFLGQPIPQPRSLRYPYYTDDLSGPTSSQFGQRTTKSKKKRGHKGKNCIIS</sequence>
<feature type="region of interest" description="Disordered" evidence="12">
    <location>
        <begin position="651"/>
        <end position="690"/>
    </location>
</feature>
<organism evidence="15 16">
    <name type="scientific">Indicator maculatus</name>
    <name type="common">spotted honeyguide</name>
    <dbReference type="NCBI Taxonomy" id="545262"/>
    <lineage>
        <taxon>Eukaryota</taxon>
        <taxon>Metazoa</taxon>
        <taxon>Chordata</taxon>
        <taxon>Craniata</taxon>
        <taxon>Vertebrata</taxon>
        <taxon>Euteleostomi</taxon>
        <taxon>Archelosauria</taxon>
        <taxon>Archosauria</taxon>
        <taxon>Dinosauria</taxon>
        <taxon>Saurischia</taxon>
        <taxon>Theropoda</taxon>
        <taxon>Coelurosauria</taxon>
        <taxon>Aves</taxon>
        <taxon>Neognathae</taxon>
        <taxon>Neoaves</taxon>
        <taxon>Telluraves</taxon>
        <taxon>Coraciimorphae</taxon>
        <taxon>Piciformes</taxon>
        <taxon>Indicatoridae</taxon>
        <taxon>Indicator</taxon>
    </lineage>
</organism>
<dbReference type="SUPFAM" id="SSF57716">
    <property type="entry name" value="Glucocorticoid receptor-like (DNA-binding domain)"/>
    <property type="match status" value="2"/>
</dbReference>
<dbReference type="Pfam" id="PF00412">
    <property type="entry name" value="LIM"/>
    <property type="match status" value="3"/>
</dbReference>
<evidence type="ECO:0000313" key="15">
    <source>
        <dbReference type="EMBL" id="NXN10426.1"/>
    </source>
</evidence>
<evidence type="ECO:0000256" key="3">
    <source>
        <dbReference type="ARBA" id="ARBA00022481"/>
    </source>
</evidence>
<dbReference type="CDD" id="cd09827">
    <property type="entry name" value="PET_Prickle"/>
    <property type="match status" value="1"/>
</dbReference>
<dbReference type="PANTHER" id="PTHR24211">
    <property type="entry name" value="LIM DOMAIN-CONTAINING PROTEIN"/>
    <property type="match status" value="1"/>
</dbReference>
<evidence type="ECO:0000256" key="12">
    <source>
        <dbReference type="SAM" id="MobiDB-lite"/>
    </source>
</evidence>
<keyword evidence="5" id="KW-0677">Repeat</keyword>
<protein>
    <submittedName>
        <fullName evidence="15">PRIC1 protein</fullName>
    </submittedName>
</protein>
<accession>A0A7L1GB12</accession>
<dbReference type="PROSITE" id="PS00478">
    <property type="entry name" value="LIM_DOMAIN_1"/>
    <property type="match status" value="1"/>
</dbReference>
<feature type="non-terminal residue" evidence="15">
    <location>
        <position position="826"/>
    </location>
</feature>
<evidence type="ECO:0000256" key="11">
    <source>
        <dbReference type="PROSITE-ProRule" id="PRU00125"/>
    </source>
</evidence>
<dbReference type="InterPro" id="IPR047120">
    <property type="entry name" value="Pk/Esn/Tes"/>
</dbReference>
<dbReference type="CDD" id="cd09420">
    <property type="entry name" value="LIM3_Prickle"/>
    <property type="match status" value="1"/>
</dbReference>
<dbReference type="AlphaFoldDB" id="A0A7L1GB12"/>
<dbReference type="Proteomes" id="UP000557230">
    <property type="component" value="Unassembled WGS sequence"/>
</dbReference>
<dbReference type="FunFam" id="2.10.110.10:FF:000022">
    <property type="entry name" value="prickle-like protein 2 isoform X1"/>
    <property type="match status" value="1"/>
</dbReference>
<feature type="domain" description="LIM zinc-binding" evidence="13">
    <location>
        <begin position="189"/>
        <end position="249"/>
    </location>
</feature>
<feature type="region of interest" description="Disordered" evidence="12">
    <location>
        <begin position="758"/>
        <end position="826"/>
    </location>
</feature>